<sequence>MPSTKFLILDSSHLGQLSRFGSQEPVLKAFELLGSVFAFFHCRFLGELGNSNLYSQSKELSDTCSPRIWRGLDHCITAPEGSHKNLFMDRLSDLEKIPDGQVFYFWCSEKPILLGNELLRKMKDLLKRKPFLAELTGITWLVQSIPTDMPHLSRVPGVLSTADVFGWLAANSSKRLDILAQYWQLVAGSDDPRSGDYGYSKTDMLRFGANEGFGVYKAMLVSGIAHAKVWISDHRDVYIGSANNDWKSLTQVKEVGIYLVGCPTVANKVEVYYDNLWKLAALNVSAYTKTIWDQQWQVTRKVPCWSHFIPERCRSSLPYFVEVPHVAGYPVLSDPCMFQMPIQTPGLNYSTLQPQSNYLSFAPPELLFGKYQADEQAWVDTIKSVGVGETVRINTMDWLGQSQYSTQTVYWSSLSSAISEVLFSKHAKVKILVAYWTHYINGTDQYLKSLLYSNALCSSSKYNKCSGQIEIRYYVVPGFNLTRPAIQNGTRTGNAYPGYSRVNHGKYVENFIVNLVKIQNDSTLEVDLSKSAPVALKLSEPKSVEGPPCNIDHVTTEFNKSVPKLKIAMVVVGTRGDVQPFLAVAKRLQEFGHHVRLATHVNFSTFVKSAGIDFYPLGGDSRALARYMAKNKGLIPSAPGEILMHRKQIKAIIESLLPACTGPDIETGQPFRAQAIIANPPAYGHAHVAEALGVPLHIFFTIPWTPTNEFPHPLIRVPQRAGYWLSYIVVDLLIWWGIRGYINDLRTKKLKLAPIAYFSWYHGSVSYLPTAYMWSPHVVPKPSDWGPLVDVGGYCFLNLGLNYQPPEDFVRWIKKGPQPIYIGFGSMLLEDPKKTTEIILEALKNTGQRGIIDRGWGGLGTLPGIPDSVFCLVDCPHDWLFPQCLAVVHHGGAGTTATGLRAGCPTAIVPFFGDQFFWGDRLYQKGLGPTPIPISQLSVGALSDAIRFMLKPEVKSRAMEVAKLIENEDGVVAAVDAFHRHLPPEIPLPRSFLQDDDHPNPLQWLFIQIGKLCLLPCGL</sequence>
<proteinExistence type="predicted"/>
<dbReference type="EMBL" id="CM045761">
    <property type="protein sequence ID" value="KAI8014011.1"/>
    <property type="molecule type" value="Genomic_DNA"/>
</dbReference>
<evidence type="ECO:0000313" key="1">
    <source>
        <dbReference type="EMBL" id="KAI8014011.1"/>
    </source>
</evidence>
<gene>
    <name evidence="1" type="ORF">LOK49_LG05G02676</name>
</gene>
<name>A0ACC0HLL6_9ERIC</name>
<protein>
    <submittedName>
        <fullName evidence="1">Sterol 3-beta-glucosyltransferase UGT80B1</fullName>
    </submittedName>
</protein>
<organism evidence="1 2">
    <name type="scientific">Camellia lanceoleosa</name>
    <dbReference type="NCBI Taxonomy" id="1840588"/>
    <lineage>
        <taxon>Eukaryota</taxon>
        <taxon>Viridiplantae</taxon>
        <taxon>Streptophyta</taxon>
        <taxon>Embryophyta</taxon>
        <taxon>Tracheophyta</taxon>
        <taxon>Spermatophyta</taxon>
        <taxon>Magnoliopsida</taxon>
        <taxon>eudicotyledons</taxon>
        <taxon>Gunneridae</taxon>
        <taxon>Pentapetalae</taxon>
        <taxon>asterids</taxon>
        <taxon>Ericales</taxon>
        <taxon>Theaceae</taxon>
        <taxon>Camellia</taxon>
    </lineage>
</organism>
<comment type="caution">
    <text evidence="1">The sequence shown here is derived from an EMBL/GenBank/DDBJ whole genome shotgun (WGS) entry which is preliminary data.</text>
</comment>
<accession>A0ACC0HLL6</accession>
<evidence type="ECO:0000313" key="2">
    <source>
        <dbReference type="Proteomes" id="UP001060215"/>
    </source>
</evidence>
<keyword evidence="2" id="KW-1185">Reference proteome</keyword>
<reference evidence="1 2" key="1">
    <citation type="journal article" date="2022" name="Plant J.">
        <title>Chromosome-level genome of Camellia lanceoleosa provides a valuable resource for understanding genome evolution and self-incompatibility.</title>
        <authorList>
            <person name="Gong W."/>
            <person name="Xiao S."/>
            <person name="Wang L."/>
            <person name="Liao Z."/>
            <person name="Chang Y."/>
            <person name="Mo W."/>
            <person name="Hu G."/>
            <person name="Li W."/>
            <person name="Zhao G."/>
            <person name="Zhu H."/>
            <person name="Hu X."/>
            <person name="Ji K."/>
            <person name="Xiang X."/>
            <person name="Song Q."/>
            <person name="Yuan D."/>
            <person name="Jin S."/>
            <person name="Zhang L."/>
        </authorList>
    </citation>
    <scope>NUCLEOTIDE SEQUENCE [LARGE SCALE GENOMIC DNA]</scope>
    <source>
        <strain evidence="1">SQ_2022a</strain>
    </source>
</reference>
<dbReference type="Proteomes" id="UP001060215">
    <property type="component" value="Chromosome 4"/>
</dbReference>